<reference evidence="1" key="2">
    <citation type="submission" date="2013-05" db="EMBL/GenBank/DDBJ databases">
        <authorList>
            <person name="Carter J.-M."/>
            <person name="Baker S.C."/>
            <person name="Pink R."/>
            <person name="Carter D.R.F."/>
            <person name="Collins A."/>
            <person name="Tomlin J."/>
            <person name="Gibbs M."/>
            <person name="Breuker C.J."/>
        </authorList>
    </citation>
    <scope>NUCLEOTIDE SEQUENCE</scope>
    <source>
        <tissue evidence="1">Ovary</tissue>
    </source>
</reference>
<sequence length="70" mass="8143">MLTYAFKKKNRYKVECNLSKFKISHRISIDVIRLTKFKNGLHSDYGSKAPTSFIVNLDDIIFTVTICTRI</sequence>
<accession>S4PVH7</accession>
<name>S4PVH7_9NEOP</name>
<proteinExistence type="predicted"/>
<reference evidence="1" key="1">
    <citation type="journal article" date="2013" name="BMC Genomics">
        <title>Unscrambling butterfly oogenesis.</title>
        <authorList>
            <person name="Carter J.M."/>
            <person name="Baker S.C."/>
            <person name="Pink R."/>
            <person name="Carter D.R."/>
            <person name="Collins A."/>
            <person name="Tomlin J."/>
            <person name="Gibbs M."/>
            <person name="Breuker C.J."/>
        </authorList>
    </citation>
    <scope>NUCLEOTIDE SEQUENCE</scope>
    <source>
        <tissue evidence="1">Ovary</tissue>
    </source>
</reference>
<dbReference type="AlphaFoldDB" id="S4PVH7"/>
<dbReference type="EMBL" id="GAIX01008518">
    <property type="protein sequence ID" value="JAA84042.1"/>
    <property type="molecule type" value="Transcribed_RNA"/>
</dbReference>
<organism evidence="1">
    <name type="scientific">Pararge aegeria</name>
    <name type="common">speckled wood butterfly</name>
    <dbReference type="NCBI Taxonomy" id="116150"/>
    <lineage>
        <taxon>Eukaryota</taxon>
        <taxon>Metazoa</taxon>
        <taxon>Ecdysozoa</taxon>
        <taxon>Arthropoda</taxon>
        <taxon>Hexapoda</taxon>
        <taxon>Insecta</taxon>
        <taxon>Pterygota</taxon>
        <taxon>Neoptera</taxon>
        <taxon>Endopterygota</taxon>
        <taxon>Lepidoptera</taxon>
        <taxon>Glossata</taxon>
        <taxon>Ditrysia</taxon>
        <taxon>Papilionoidea</taxon>
        <taxon>Nymphalidae</taxon>
        <taxon>Satyrinae</taxon>
        <taxon>Satyrini</taxon>
        <taxon>Parargina</taxon>
        <taxon>Pararge</taxon>
    </lineage>
</organism>
<protein>
    <submittedName>
        <fullName evidence="1">Uncharacterized protein</fullName>
    </submittedName>
</protein>
<evidence type="ECO:0000313" key="1">
    <source>
        <dbReference type="EMBL" id="JAA84042.1"/>
    </source>
</evidence>